<evidence type="ECO:0000313" key="3">
    <source>
        <dbReference type="Proteomes" id="UP000503482"/>
    </source>
</evidence>
<evidence type="ECO:0000259" key="1">
    <source>
        <dbReference type="Pfam" id="PF03372"/>
    </source>
</evidence>
<dbReference type="SUPFAM" id="SSF56219">
    <property type="entry name" value="DNase I-like"/>
    <property type="match status" value="1"/>
</dbReference>
<reference evidence="2 3" key="1">
    <citation type="submission" date="2020-05" db="EMBL/GenBank/DDBJ databases">
        <title>Complete genome sequencing of Campylobacter and Arcobacter type strains.</title>
        <authorList>
            <person name="Miller W.G."/>
            <person name="Yee E."/>
        </authorList>
    </citation>
    <scope>NUCLEOTIDE SEQUENCE [LARGE SCALE GENOMIC DNA]</scope>
    <source>
        <strain evidence="2 3">LMG 26156</strain>
    </source>
</reference>
<dbReference type="KEGG" id="avp:AVENP_0648"/>
<sequence length="333" mass="38884">MKIRVGTFNLFQFVEPPYSWYTKKEKFNIEQWEEKTAWIKNQITEMNCDIIGFQEVFSKKALKALLAELGFKYFKTIDSPKSDKKNDKVFTSTIVGLASKYPIKNLKRIEIDFTALKKHHLDGFFKFARAPIKATIALPNQKDLDVYVCHLKSNRDNEFEYVFTKKSTLTEKKEKVKKSLKDNYSLSLKQRLCEASSIFSDIKRTTNPAVLMTDLNDKEFSITIEALTNQRYHDDSLKKDDYLLLDAYYFFEKKVYNPHPEQKEIKRTPTSYFAGKGNILDYIFVSNLFDKNRANNIGKITSYEVLDKHLQKNQNGSLLSSDHAQVVCELEIF</sequence>
<gene>
    <name evidence="2" type="ORF">AVENP_0648</name>
</gene>
<dbReference type="GO" id="GO:0016020">
    <property type="term" value="C:membrane"/>
    <property type="evidence" value="ECO:0007669"/>
    <property type="project" value="GOC"/>
</dbReference>
<name>A0AAE7E3D1_9BACT</name>
<keyword evidence="3" id="KW-1185">Reference proteome</keyword>
<protein>
    <submittedName>
        <fullName evidence="2">Endonuclease/exonuclease/phosphatase</fullName>
    </submittedName>
</protein>
<dbReference type="GO" id="GO:0006506">
    <property type="term" value="P:GPI anchor biosynthetic process"/>
    <property type="evidence" value="ECO:0007669"/>
    <property type="project" value="TreeGrafter"/>
</dbReference>
<feature type="domain" description="Endonuclease/exonuclease/phosphatase" evidence="1">
    <location>
        <begin position="37"/>
        <end position="288"/>
    </location>
</feature>
<dbReference type="EMBL" id="CP053840">
    <property type="protein sequence ID" value="QKF66219.1"/>
    <property type="molecule type" value="Genomic_DNA"/>
</dbReference>
<organism evidence="2 3">
    <name type="scientific">Arcobacter venerupis</name>
    <dbReference type="NCBI Taxonomy" id="1054033"/>
    <lineage>
        <taxon>Bacteria</taxon>
        <taxon>Pseudomonadati</taxon>
        <taxon>Campylobacterota</taxon>
        <taxon>Epsilonproteobacteria</taxon>
        <taxon>Campylobacterales</taxon>
        <taxon>Arcobacteraceae</taxon>
        <taxon>Arcobacter</taxon>
    </lineage>
</organism>
<dbReference type="PANTHER" id="PTHR14859:SF15">
    <property type="entry name" value="ENDONUCLEASE_EXONUCLEASE_PHOSPHATASE DOMAIN-CONTAINING PROTEIN"/>
    <property type="match status" value="1"/>
</dbReference>
<dbReference type="InterPro" id="IPR051916">
    <property type="entry name" value="GPI-anchor_lipid_remodeler"/>
</dbReference>
<dbReference type="InterPro" id="IPR036691">
    <property type="entry name" value="Endo/exonu/phosph_ase_sf"/>
</dbReference>
<dbReference type="Pfam" id="PF03372">
    <property type="entry name" value="Exo_endo_phos"/>
    <property type="match status" value="1"/>
</dbReference>
<dbReference type="Proteomes" id="UP000503482">
    <property type="component" value="Chromosome"/>
</dbReference>
<accession>A0AAE7E3D1</accession>
<dbReference type="RefSeq" id="WP_128357632.1">
    <property type="nucleotide sequence ID" value="NZ_CP053840.1"/>
</dbReference>
<keyword evidence="2" id="KW-0255">Endonuclease</keyword>
<dbReference type="AlphaFoldDB" id="A0AAE7E3D1"/>
<dbReference type="GO" id="GO:0004519">
    <property type="term" value="F:endonuclease activity"/>
    <property type="evidence" value="ECO:0007669"/>
    <property type="project" value="UniProtKB-KW"/>
</dbReference>
<dbReference type="InterPro" id="IPR005135">
    <property type="entry name" value="Endo/exonuclease/phosphatase"/>
</dbReference>
<keyword evidence="2" id="KW-0540">Nuclease</keyword>
<dbReference type="PANTHER" id="PTHR14859">
    <property type="entry name" value="CALCOFLUOR WHITE HYPERSENSITIVE PROTEIN PRECURSOR"/>
    <property type="match status" value="1"/>
</dbReference>
<dbReference type="Gene3D" id="3.60.10.10">
    <property type="entry name" value="Endonuclease/exonuclease/phosphatase"/>
    <property type="match status" value="1"/>
</dbReference>
<keyword evidence="2" id="KW-0378">Hydrolase</keyword>
<proteinExistence type="predicted"/>
<evidence type="ECO:0000313" key="2">
    <source>
        <dbReference type="EMBL" id="QKF66219.1"/>
    </source>
</evidence>